<evidence type="ECO:0000256" key="7">
    <source>
        <dbReference type="ARBA" id="ARBA00022934"/>
    </source>
</evidence>
<evidence type="ECO:0000256" key="3">
    <source>
        <dbReference type="ARBA" id="ARBA00022481"/>
    </source>
</evidence>
<evidence type="ECO:0000256" key="14">
    <source>
        <dbReference type="ARBA" id="ARBA00035471"/>
    </source>
</evidence>
<keyword evidence="9" id="KW-0007">Acetylation</keyword>
<accession>F2HHY7</accession>
<dbReference type="EMBL" id="CP002173">
    <property type="protein sequence ID" value="AEA38933.1"/>
    <property type="molecule type" value="Genomic_DNA"/>
</dbReference>
<keyword evidence="4" id="KW-0963">Cytoplasm</keyword>
<keyword evidence="7" id="KW-0164">Citrullination</keyword>
<evidence type="ECO:0000256" key="9">
    <source>
        <dbReference type="ARBA" id="ARBA00022990"/>
    </source>
</evidence>
<evidence type="ECO:0000256" key="8">
    <source>
        <dbReference type="ARBA" id="ARBA00022980"/>
    </source>
</evidence>
<dbReference type="PROSITE" id="PS00056">
    <property type="entry name" value="RIBOSOMAL_S17"/>
    <property type="match status" value="1"/>
</dbReference>
<evidence type="ECO:0000259" key="16">
    <source>
        <dbReference type="Pfam" id="PF16205"/>
    </source>
</evidence>
<evidence type="ECO:0000313" key="18">
    <source>
        <dbReference type="Proteomes" id="UP000243423"/>
    </source>
</evidence>
<keyword evidence="5" id="KW-0597">Phosphoprotein</keyword>
<sequence>MQFKRNTKIGSVTKYPKKENNQCWYKTIGMGFKFSPKMVKNFYDDKKCPFKGNVSIRGRILKGMVISTKMKNSIIVRKDYLYYRSKYKRFERRHTNIPCHCSPYFKIKEGDLVTIGQCRPLSKTIRFNVLRIDSQKN</sequence>
<comment type="similarity">
    <text evidence="2 15">Belongs to the universal ribosomal protein uS17 family.</text>
</comment>
<dbReference type="NCBIfam" id="TIGR03630">
    <property type="entry name" value="uS17_arch"/>
    <property type="match status" value="1"/>
</dbReference>
<comment type="subcellular location">
    <subcellularLocation>
        <location evidence="1">Cytoplasm</location>
    </subcellularLocation>
</comment>
<dbReference type="Proteomes" id="UP000243423">
    <property type="component" value="Nucleomorph 2"/>
</dbReference>
<keyword evidence="6" id="KW-0694">RNA-binding</keyword>
<dbReference type="GO" id="GO:0022627">
    <property type="term" value="C:cytosolic small ribosomal subunit"/>
    <property type="evidence" value="ECO:0007669"/>
    <property type="project" value="TreeGrafter"/>
</dbReference>
<dbReference type="InterPro" id="IPR032440">
    <property type="entry name" value="Ribosomal_uS17_N"/>
</dbReference>
<dbReference type="Pfam" id="PF00366">
    <property type="entry name" value="Ribosomal_S17"/>
    <property type="match status" value="1"/>
</dbReference>
<proteinExistence type="inferred from homology"/>
<feature type="domain" description="Small ribosomal subunit protein uS17 N-terminal" evidence="16">
    <location>
        <begin position="13"/>
        <end position="61"/>
    </location>
</feature>
<protein>
    <recommendedName>
        <fullName evidence="13">Small ribosomal subunit protein uS17</fullName>
    </recommendedName>
    <alternativeName>
        <fullName evidence="14">40S ribosomal protein S11</fullName>
    </alternativeName>
</protein>
<organism evidence="17 18">
    <name type="scientific">Cryptomonas paramaecium</name>
    <dbReference type="NCBI Taxonomy" id="2898"/>
    <lineage>
        <taxon>Eukaryota</taxon>
        <taxon>Cryptophyceae</taxon>
        <taxon>Cryptomonadales</taxon>
        <taxon>Cryptomonadaceae</taxon>
        <taxon>Cryptomonas</taxon>
    </lineage>
</organism>
<evidence type="ECO:0000256" key="11">
    <source>
        <dbReference type="ARBA" id="ARBA00023274"/>
    </source>
</evidence>
<dbReference type="GO" id="GO:0003735">
    <property type="term" value="F:structural constituent of ribosome"/>
    <property type="evidence" value="ECO:0007669"/>
    <property type="project" value="InterPro"/>
</dbReference>
<keyword evidence="17" id="KW-0542">Nucleomorph</keyword>
<reference evidence="17 18" key="1">
    <citation type="journal article" date="2011" name="Genome Biol. Evol.">
        <title>Complete nucleomorph genome sequence of the nonphotosynthetic alga Cryptomonas paramecium reveals a core nucleomorph gene set.</title>
        <authorList>
            <person name="Tanifuji G."/>
            <person name="Onodera N.T."/>
            <person name="Wheeler T.J."/>
            <person name="Dlutek M."/>
            <person name="Donaher N."/>
            <person name="Archibald J.M."/>
        </authorList>
    </citation>
    <scope>NUCLEOTIDE SEQUENCE [LARGE SCALE GENOMIC DNA]</scope>
    <source>
        <strain evidence="17 18">CCAP977/2A</strain>
    </source>
</reference>
<evidence type="ECO:0000256" key="15">
    <source>
        <dbReference type="RuleBase" id="RU003872"/>
    </source>
</evidence>
<evidence type="ECO:0000313" key="17">
    <source>
        <dbReference type="EMBL" id="AEA38933.1"/>
    </source>
</evidence>
<dbReference type="InterPro" id="IPR019979">
    <property type="entry name" value="Ribosomal_uS17_CS"/>
</dbReference>
<dbReference type="PANTHER" id="PTHR10744:SF9">
    <property type="entry name" value="40S RIBOSOMAL PROTEIN S11-RELATED"/>
    <property type="match status" value="1"/>
</dbReference>
<dbReference type="CDD" id="cd00364">
    <property type="entry name" value="Ribosomal_uS17"/>
    <property type="match status" value="1"/>
</dbReference>
<geneLocation type="nucleomorph" evidence="17"/>
<dbReference type="InterPro" id="IPR028333">
    <property type="entry name" value="Ribosomal_uS17_arc/euk"/>
</dbReference>
<evidence type="ECO:0000256" key="4">
    <source>
        <dbReference type="ARBA" id="ARBA00022490"/>
    </source>
</evidence>
<dbReference type="GO" id="GO:0003723">
    <property type="term" value="F:RNA binding"/>
    <property type="evidence" value="ECO:0007669"/>
    <property type="project" value="UniProtKB-KW"/>
</dbReference>
<evidence type="ECO:0000256" key="6">
    <source>
        <dbReference type="ARBA" id="ARBA00022884"/>
    </source>
</evidence>
<dbReference type="InterPro" id="IPR012340">
    <property type="entry name" value="NA-bd_OB-fold"/>
</dbReference>
<keyword evidence="8 15" id="KW-0689">Ribosomal protein</keyword>
<evidence type="ECO:0000256" key="13">
    <source>
        <dbReference type="ARBA" id="ARBA00035164"/>
    </source>
</evidence>
<gene>
    <name evidence="17" type="primary">rps11</name>
    <name evidence="17" type="ORF">CPARA_2gp275</name>
</gene>
<evidence type="ECO:0000256" key="12">
    <source>
        <dbReference type="ARBA" id="ARBA00023288"/>
    </source>
</evidence>
<dbReference type="GO" id="GO:0006412">
    <property type="term" value="P:translation"/>
    <property type="evidence" value="ECO:0007669"/>
    <property type="project" value="InterPro"/>
</dbReference>
<keyword evidence="11 15" id="KW-0687">Ribonucleoprotein</keyword>
<evidence type="ECO:0000256" key="5">
    <source>
        <dbReference type="ARBA" id="ARBA00022553"/>
    </source>
</evidence>
<dbReference type="FunFam" id="2.40.50.1000:FF:000008">
    <property type="entry name" value="40S ribosomal protein S11"/>
    <property type="match status" value="1"/>
</dbReference>
<name>F2HHY7_9CRYP</name>
<evidence type="ECO:0000256" key="10">
    <source>
        <dbReference type="ARBA" id="ARBA00023139"/>
    </source>
</evidence>
<dbReference type="AlphaFoldDB" id="F2HHY7"/>
<evidence type="ECO:0000256" key="2">
    <source>
        <dbReference type="ARBA" id="ARBA00010254"/>
    </source>
</evidence>
<dbReference type="PANTHER" id="PTHR10744">
    <property type="entry name" value="40S RIBOSOMAL PROTEIN S11 FAMILY MEMBER"/>
    <property type="match status" value="1"/>
</dbReference>
<evidence type="ECO:0000256" key="1">
    <source>
        <dbReference type="ARBA" id="ARBA00004496"/>
    </source>
</evidence>
<dbReference type="SUPFAM" id="SSF50249">
    <property type="entry name" value="Nucleic acid-binding proteins"/>
    <property type="match status" value="1"/>
</dbReference>
<dbReference type="RefSeq" id="XP_003239831.1">
    <property type="nucleotide sequence ID" value="XM_003239783.1"/>
</dbReference>
<dbReference type="GeneID" id="10447175"/>
<keyword evidence="3" id="KW-0488">Methylation</keyword>
<keyword evidence="12" id="KW-0449">Lipoprotein</keyword>
<dbReference type="PRINTS" id="PR00973">
    <property type="entry name" value="RIBOSOMALS17"/>
</dbReference>
<dbReference type="Gene3D" id="2.40.50.1000">
    <property type="match status" value="1"/>
</dbReference>
<keyword evidence="10" id="KW-0564">Palmitate</keyword>
<dbReference type="InterPro" id="IPR000266">
    <property type="entry name" value="Ribosomal_uS17"/>
</dbReference>
<dbReference type="Pfam" id="PF16205">
    <property type="entry name" value="Ribosomal_S17_N"/>
    <property type="match status" value="1"/>
</dbReference>